<evidence type="ECO:0000313" key="2">
    <source>
        <dbReference type="EMBL" id="THG93426.1"/>
    </source>
</evidence>
<reference evidence="2 3" key="1">
    <citation type="submission" date="2019-02" db="EMBL/GenBank/DDBJ databases">
        <title>Genome sequencing of the rare red list fungi Phellinidium pouzarii.</title>
        <authorList>
            <person name="Buettner E."/>
            <person name="Kellner H."/>
        </authorList>
    </citation>
    <scope>NUCLEOTIDE SEQUENCE [LARGE SCALE GENOMIC DNA]</scope>
    <source>
        <strain evidence="2 3">DSM 108285</strain>
    </source>
</reference>
<protein>
    <recommendedName>
        <fullName evidence="1">DUF6699 domain-containing protein</fullName>
    </recommendedName>
</protein>
<evidence type="ECO:0000259" key="1">
    <source>
        <dbReference type="Pfam" id="PF20415"/>
    </source>
</evidence>
<dbReference type="Proteomes" id="UP000308199">
    <property type="component" value="Unassembled WGS sequence"/>
</dbReference>
<dbReference type="InterPro" id="IPR046522">
    <property type="entry name" value="DUF6699"/>
</dbReference>
<sequence>MPQFLIHYALAFNPQSAHSSYVEPMLFWDTRYPSDYARFPGSHGHRLPAHVASQHATSPPVPIFRIVCGLFPHRAWSVEAHNSRGVTVGDVLSALHRALRHRARVAEAYYARCRASADPAYEQRAGVRRIDWLLKSTGFVGLTPSVERGYTWSLTTKRAEK</sequence>
<proteinExistence type="predicted"/>
<gene>
    <name evidence="2" type="ORF">EW145_g8378</name>
</gene>
<dbReference type="Pfam" id="PF20415">
    <property type="entry name" value="DUF6699"/>
    <property type="match status" value="1"/>
</dbReference>
<dbReference type="EMBL" id="SGPK01001301">
    <property type="protein sequence ID" value="THG93426.1"/>
    <property type="molecule type" value="Genomic_DNA"/>
</dbReference>
<accession>A0A4S4K6L4</accession>
<keyword evidence="3" id="KW-1185">Reference proteome</keyword>
<dbReference type="AlphaFoldDB" id="A0A4S4K6L4"/>
<dbReference type="OrthoDB" id="3144234at2759"/>
<organism evidence="2 3">
    <name type="scientific">Phellinidium pouzarii</name>
    <dbReference type="NCBI Taxonomy" id="167371"/>
    <lineage>
        <taxon>Eukaryota</taxon>
        <taxon>Fungi</taxon>
        <taxon>Dikarya</taxon>
        <taxon>Basidiomycota</taxon>
        <taxon>Agaricomycotina</taxon>
        <taxon>Agaricomycetes</taxon>
        <taxon>Hymenochaetales</taxon>
        <taxon>Hymenochaetaceae</taxon>
        <taxon>Phellinidium</taxon>
    </lineage>
</organism>
<evidence type="ECO:0000313" key="3">
    <source>
        <dbReference type="Proteomes" id="UP000308199"/>
    </source>
</evidence>
<name>A0A4S4K6L4_9AGAM</name>
<feature type="domain" description="DUF6699" evidence="1">
    <location>
        <begin position="26"/>
        <end position="144"/>
    </location>
</feature>
<comment type="caution">
    <text evidence="2">The sequence shown here is derived from an EMBL/GenBank/DDBJ whole genome shotgun (WGS) entry which is preliminary data.</text>
</comment>